<dbReference type="GO" id="GO:0003723">
    <property type="term" value="F:RNA binding"/>
    <property type="evidence" value="ECO:0007669"/>
    <property type="project" value="InterPro"/>
</dbReference>
<keyword evidence="1" id="KW-0540">Nuclease</keyword>
<comment type="caution">
    <text evidence="4">The sequence shown here is derived from an EMBL/GenBank/DDBJ whole genome shotgun (WGS) entry which is preliminary data.</text>
</comment>
<feature type="signal peptide" evidence="3">
    <location>
        <begin position="1"/>
        <end position="31"/>
    </location>
</feature>
<dbReference type="SUPFAM" id="SSF53933">
    <property type="entry name" value="Microbial ribonucleases"/>
    <property type="match status" value="1"/>
</dbReference>
<evidence type="ECO:0000313" key="5">
    <source>
        <dbReference type="Proteomes" id="UP000186040"/>
    </source>
</evidence>
<name>A0A1Q9LHS0_9PSEU</name>
<dbReference type="GO" id="GO:0004521">
    <property type="term" value="F:RNA endonuclease activity"/>
    <property type="evidence" value="ECO:0007669"/>
    <property type="project" value="InterPro"/>
</dbReference>
<sequence>MSNITAKSVKTLLALVLALVGFLGAGTTASASPTLPAGQVSAQAACGDTSGFDVVPLGGLPAQATDTYDLIQTDGPFPFDQDGTVFQNREGLLPSCSSGYYHEYTVITPGSSDRGARRIVTGSGGEYFYTGDHYGSFSLIDV</sequence>
<proteinExistence type="predicted"/>
<dbReference type="OrthoDB" id="5326845at2"/>
<dbReference type="Pfam" id="PF00545">
    <property type="entry name" value="Ribonuclease"/>
    <property type="match status" value="1"/>
</dbReference>
<keyword evidence="3" id="KW-0732">Signal</keyword>
<dbReference type="Gene3D" id="3.10.450.30">
    <property type="entry name" value="Microbial ribonucleases"/>
    <property type="match status" value="1"/>
</dbReference>
<evidence type="ECO:0000313" key="4">
    <source>
        <dbReference type="EMBL" id="OLR91573.1"/>
    </source>
</evidence>
<organism evidence="4 5">
    <name type="scientific">Actinokineospora bangkokensis</name>
    <dbReference type="NCBI Taxonomy" id="1193682"/>
    <lineage>
        <taxon>Bacteria</taxon>
        <taxon>Bacillati</taxon>
        <taxon>Actinomycetota</taxon>
        <taxon>Actinomycetes</taxon>
        <taxon>Pseudonocardiales</taxon>
        <taxon>Pseudonocardiaceae</taxon>
        <taxon>Actinokineospora</taxon>
    </lineage>
</organism>
<keyword evidence="5" id="KW-1185">Reference proteome</keyword>
<dbReference type="RefSeq" id="WP_075976643.1">
    <property type="nucleotide sequence ID" value="NZ_MKQR01000021.1"/>
</dbReference>
<dbReference type="InterPro" id="IPR000026">
    <property type="entry name" value="N1-like"/>
</dbReference>
<evidence type="ECO:0000256" key="1">
    <source>
        <dbReference type="ARBA" id="ARBA00022722"/>
    </source>
</evidence>
<dbReference type="STRING" id="1193682.BJP25_25755"/>
<evidence type="ECO:0000256" key="2">
    <source>
        <dbReference type="ARBA" id="ARBA00022801"/>
    </source>
</evidence>
<dbReference type="Proteomes" id="UP000186040">
    <property type="component" value="Unassembled WGS sequence"/>
</dbReference>
<dbReference type="EMBL" id="MKQR01000021">
    <property type="protein sequence ID" value="OLR91573.1"/>
    <property type="molecule type" value="Genomic_DNA"/>
</dbReference>
<accession>A0A1Q9LHS0</accession>
<keyword evidence="2" id="KW-0378">Hydrolase</keyword>
<evidence type="ECO:0000256" key="3">
    <source>
        <dbReference type="SAM" id="SignalP"/>
    </source>
</evidence>
<protein>
    <submittedName>
        <fullName evidence="4">Ribonuclease</fullName>
    </submittedName>
</protein>
<dbReference type="InterPro" id="IPR016191">
    <property type="entry name" value="Ribonuclease/ribotoxin"/>
</dbReference>
<dbReference type="GO" id="GO:0016787">
    <property type="term" value="F:hydrolase activity"/>
    <property type="evidence" value="ECO:0007669"/>
    <property type="project" value="UniProtKB-KW"/>
</dbReference>
<gene>
    <name evidence="4" type="ORF">BJP25_25755</name>
</gene>
<reference evidence="4 5" key="1">
    <citation type="submission" date="2016-10" db="EMBL/GenBank/DDBJ databases">
        <title>The Draft Genome Sequence of Actinokineospora bangkokensis 44EHWT reveals the biosynthetic pathway of antifungal compounds Thailandins with unusual extender unit butylmalonyl-CoA.</title>
        <authorList>
            <person name="Greule A."/>
            <person name="Intra B."/>
            <person name="Flemming S."/>
            <person name="Rommel M.G."/>
            <person name="Panbangred W."/>
            <person name="Bechthold A."/>
        </authorList>
    </citation>
    <scope>NUCLEOTIDE SEQUENCE [LARGE SCALE GENOMIC DNA]</scope>
    <source>
        <strain evidence="4 5">44EHW</strain>
    </source>
</reference>
<dbReference type="AlphaFoldDB" id="A0A1Q9LHS0"/>
<feature type="chain" id="PRO_5012638590" evidence="3">
    <location>
        <begin position="32"/>
        <end position="142"/>
    </location>
</feature>